<evidence type="ECO:0000256" key="1">
    <source>
        <dbReference type="ARBA" id="ARBA00008136"/>
    </source>
</evidence>
<dbReference type="SUPFAM" id="SSF143081">
    <property type="entry name" value="BB1717-like"/>
    <property type="match status" value="1"/>
</dbReference>
<evidence type="ECO:0000256" key="5">
    <source>
        <dbReference type="ARBA" id="ARBA00023124"/>
    </source>
</evidence>
<dbReference type="GO" id="GO:0016829">
    <property type="term" value="F:lyase activity"/>
    <property type="evidence" value="ECO:0007669"/>
    <property type="project" value="UniProtKB-KW"/>
</dbReference>
<evidence type="ECO:0000313" key="9">
    <source>
        <dbReference type="EMBL" id="SEN80296.1"/>
    </source>
</evidence>
<gene>
    <name evidence="9" type="ORF">SAMN05216227_102542</name>
</gene>
<dbReference type="OrthoDB" id="9782620at2"/>
<dbReference type="PANTHER" id="PTHR13604">
    <property type="entry name" value="DC12-RELATED"/>
    <property type="match status" value="1"/>
</dbReference>
<keyword evidence="5" id="KW-0190">Covalent protein-DNA linkage</keyword>
<dbReference type="InterPro" id="IPR003738">
    <property type="entry name" value="SRAP"/>
</dbReference>
<dbReference type="GO" id="GO:0006508">
    <property type="term" value="P:proteolysis"/>
    <property type="evidence" value="ECO:0007669"/>
    <property type="project" value="UniProtKB-KW"/>
</dbReference>
<dbReference type="RefSeq" id="WP_050518342.1">
    <property type="nucleotide sequence ID" value="NZ_FOCO01000025.1"/>
</dbReference>
<keyword evidence="2 8" id="KW-0645">Protease</keyword>
<reference evidence="9 10" key="1">
    <citation type="submission" date="2016-10" db="EMBL/GenBank/DDBJ databases">
        <authorList>
            <person name="de Groot N.N."/>
        </authorList>
    </citation>
    <scope>NUCLEOTIDE SEQUENCE [LARGE SCALE GENOMIC DNA]</scope>
    <source>
        <strain evidence="9 10">CGMCC 1.10836</strain>
    </source>
</reference>
<keyword evidence="6" id="KW-0238">DNA-binding</keyword>
<keyword evidence="7" id="KW-0456">Lyase</keyword>
<dbReference type="Pfam" id="PF02586">
    <property type="entry name" value="SRAP"/>
    <property type="match status" value="1"/>
</dbReference>
<evidence type="ECO:0000256" key="8">
    <source>
        <dbReference type="RuleBase" id="RU364100"/>
    </source>
</evidence>
<name>A0A1H8JJ12_9RHOB</name>
<evidence type="ECO:0000256" key="4">
    <source>
        <dbReference type="ARBA" id="ARBA00022801"/>
    </source>
</evidence>
<organism evidence="9 10">
    <name type="scientific">Pseudorhodobacter antarcticus</name>
    <dbReference type="NCBI Taxonomy" id="1077947"/>
    <lineage>
        <taxon>Bacteria</taxon>
        <taxon>Pseudomonadati</taxon>
        <taxon>Pseudomonadota</taxon>
        <taxon>Alphaproteobacteria</taxon>
        <taxon>Rhodobacterales</taxon>
        <taxon>Paracoccaceae</taxon>
        <taxon>Pseudorhodobacter</taxon>
    </lineage>
</organism>
<protein>
    <recommendedName>
        <fullName evidence="8">Abasic site processing protein</fullName>
        <ecNumber evidence="8">3.4.-.-</ecNumber>
    </recommendedName>
</protein>
<keyword evidence="3" id="KW-0227">DNA damage</keyword>
<dbReference type="EC" id="3.4.-.-" evidence="8"/>
<dbReference type="Proteomes" id="UP000183002">
    <property type="component" value="Unassembled WGS sequence"/>
</dbReference>
<dbReference type="PANTHER" id="PTHR13604:SF0">
    <property type="entry name" value="ABASIC SITE PROCESSING PROTEIN HMCES"/>
    <property type="match status" value="1"/>
</dbReference>
<dbReference type="InterPro" id="IPR036590">
    <property type="entry name" value="SRAP-like"/>
</dbReference>
<evidence type="ECO:0000256" key="6">
    <source>
        <dbReference type="ARBA" id="ARBA00023125"/>
    </source>
</evidence>
<accession>A0A1H8JJ12</accession>
<comment type="similarity">
    <text evidence="1 8">Belongs to the SOS response-associated peptidase family.</text>
</comment>
<dbReference type="EMBL" id="FOCO01000025">
    <property type="protein sequence ID" value="SEN80296.1"/>
    <property type="molecule type" value="Genomic_DNA"/>
</dbReference>
<dbReference type="AlphaFoldDB" id="A0A1H8JJ12"/>
<evidence type="ECO:0000256" key="7">
    <source>
        <dbReference type="ARBA" id="ARBA00023239"/>
    </source>
</evidence>
<evidence type="ECO:0000256" key="2">
    <source>
        <dbReference type="ARBA" id="ARBA00022670"/>
    </source>
</evidence>
<keyword evidence="4 8" id="KW-0378">Hydrolase</keyword>
<sequence length="214" mass="22792">MCGRFLMTQPNDALARMFDAVPDNDLPMGPRNNICPTQSVAVVTAGRRLQAMRWGFIPSWYAAPAQGPLIINARADTIATKPAFRDAVRARRCIIPAVGFYEWSAGDGGARLPWLITRSDGALMAFAGIWQAWQGAATCAMVTVDAGPGLAAIHHREPVILDPADWALWLGEAGHGAAPLMVAQGLGVLQSHRVSPAVNSNRAEGAALIEPFEG</sequence>
<keyword evidence="10" id="KW-1185">Reference proteome</keyword>
<proteinExistence type="inferred from homology"/>
<dbReference type="GO" id="GO:0106300">
    <property type="term" value="P:protein-DNA covalent cross-linking repair"/>
    <property type="evidence" value="ECO:0007669"/>
    <property type="project" value="InterPro"/>
</dbReference>
<evidence type="ECO:0000256" key="3">
    <source>
        <dbReference type="ARBA" id="ARBA00022763"/>
    </source>
</evidence>
<dbReference type="GO" id="GO:0008233">
    <property type="term" value="F:peptidase activity"/>
    <property type="evidence" value="ECO:0007669"/>
    <property type="project" value="UniProtKB-KW"/>
</dbReference>
<dbReference type="GO" id="GO:0003697">
    <property type="term" value="F:single-stranded DNA binding"/>
    <property type="evidence" value="ECO:0007669"/>
    <property type="project" value="InterPro"/>
</dbReference>
<dbReference type="Gene3D" id="3.90.1680.10">
    <property type="entry name" value="SOS response associated peptidase-like"/>
    <property type="match status" value="1"/>
</dbReference>
<evidence type="ECO:0000313" key="10">
    <source>
        <dbReference type="Proteomes" id="UP000183002"/>
    </source>
</evidence>